<proteinExistence type="inferred from homology"/>
<feature type="region of interest" description="Disordered" evidence="2">
    <location>
        <begin position="247"/>
        <end position="266"/>
    </location>
</feature>
<protein>
    <submittedName>
        <fullName evidence="4">Remorin6.3</fullName>
    </submittedName>
</protein>
<dbReference type="FunCoup" id="A0A1D6JSP0">
    <property type="interactions" value="979"/>
</dbReference>
<accession>A0A1D6JSP0</accession>
<dbReference type="AlphaFoldDB" id="A0A1D6JSP0"/>
<feature type="compositionally biased region" description="Gly residues" evidence="2">
    <location>
        <begin position="15"/>
        <end position="24"/>
    </location>
</feature>
<name>A0A1D6JSP0_MAIZE</name>
<dbReference type="Pfam" id="PF03763">
    <property type="entry name" value="Remorin_C"/>
    <property type="match status" value="1"/>
</dbReference>
<feature type="domain" description="Remorin C-terminal" evidence="3">
    <location>
        <begin position="217"/>
        <end position="318"/>
    </location>
</feature>
<evidence type="ECO:0000256" key="2">
    <source>
        <dbReference type="SAM" id="MobiDB-lite"/>
    </source>
</evidence>
<feature type="compositionally biased region" description="Low complexity" evidence="2">
    <location>
        <begin position="156"/>
        <end position="168"/>
    </location>
</feature>
<dbReference type="IntAct" id="A0A1D6JSP0">
    <property type="interactions" value="54"/>
</dbReference>
<dbReference type="OMA" id="YAIAMRE"/>
<gene>
    <name evidence="4" type="ORF">ZEAMMB73_Zm00001d028185</name>
</gene>
<dbReference type="eggNOG" id="ENOG502RZYP">
    <property type="taxonomic scope" value="Eukaryota"/>
</dbReference>
<sequence length="323" mass="35378">MDGDSKKLRVRFSGVGKGGRGGRQGSAIPPQESRPIGIAEMNSSGEYDAAFAATIAAAAFAIAAREDKLAAQKNSVPIEEVTPSLSPVNRAEGTKKPAGGNKIARWFSGKEPIEHDDDDEGPVNVSVRRPLKPAPGKPEDVPADHHKVAPRMLETSLGVRKGSGSSSRSAERKWSKEFEQEQAVQKAPSAVRPATSYRSGRNGEGAAGVAATGGTGSKADEWEKAKLGRVREEYEKMMETIAEWETEKKVKARRQKEQKETELDRKREKALEEYNLEMTRISKISGGARAMAEERKYNDRKKIREKARKMRSTGKPPRTCACF</sequence>
<organism evidence="4">
    <name type="scientific">Zea mays</name>
    <name type="common">Maize</name>
    <dbReference type="NCBI Taxonomy" id="4577"/>
    <lineage>
        <taxon>Eukaryota</taxon>
        <taxon>Viridiplantae</taxon>
        <taxon>Streptophyta</taxon>
        <taxon>Embryophyta</taxon>
        <taxon>Tracheophyta</taxon>
        <taxon>Spermatophyta</taxon>
        <taxon>Magnoliopsida</taxon>
        <taxon>Liliopsida</taxon>
        <taxon>Poales</taxon>
        <taxon>Poaceae</taxon>
        <taxon>PACMAD clade</taxon>
        <taxon>Panicoideae</taxon>
        <taxon>Andropogonodae</taxon>
        <taxon>Andropogoneae</taxon>
        <taxon>Tripsacinae</taxon>
        <taxon>Zea</taxon>
    </lineage>
</organism>
<dbReference type="PANTHER" id="PTHR31471">
    <property type="entry name" value="OS02G0116800 PROTEIN"/>
    <property type="match status" value="1"/>
</dbReference>
<dbReference type="InterPro" id="IPR005516">
    <property type="entry name" value="Remorin_C"/>
</dbReference>
<dbReference type="PANTHER" id="PTHR31471:SF51">
    <property type="entry name" value="REMORIN FAMILY PROTEIN"/>
    <property type="match status" value="1"/>
</dbReference>
<reference evidence="4" key="1">
    <citation type="submission" date="2015-12" db="EMBL/GenBank/DDBJ databases">
        <title>Update maize B73 reference genome by single molecule sequencing technologies.</title>
        <authorList>
            <consortium name="Maize Genome Sequencing Project"/>
            <person name="Ware D."/>
        </authorList>
    </citation>
    <scope>NUCLEOTIDE SEQUENCE [LARGE SCALE GENOMIC DNA]</scope>
    <source>
        <tissue evidence="4">Seedling</tissue>
    </source>
</reference>
<dbReference type="EMBL" id="CM007647">
    <property type="protein sequence ID" value="ONL94920.1"/>
    <property type="molecule type" value="Genomic_DNA"/>
</dbReference>
<evidence type="ECO:0000259" key="3">
    <source>
        <dbReference type="Pfam" id="PF03763"/>
    </source>
</evidence>
<feature type="region of interest" description="Disordered" evidence="2">
    <location>
        <begin position="1"/>
        <end position="38"/>
    </location>
</feature>
<feature type="region of interest" description="Disordered" evidence="2">
    <location>
        <begin position="110"/>
        <end position="222"/>
    </location>
</feature>
<comment type="similarity">
    <text evidence="1">Belongs to the remorin family.</text>
</comment>
<dbReference type="PaxDb" id="4577-GRMZM2G107774_P01"/>
<dbReference type="OrthoDB" id="775261at2759"/>
<feature type="compositionally biased region" description="Gly residues" evidence="2">
    <location>
        <begin position="202"/>
        <end position="216"/>
    </location>
</feature>
<dbReference type="ExpressionAtlas" id="A0A1D6JSP0">
    <property type="expression patterns" value="baseline and differential"/>
</dbReference>
<dbReference type="SMR" id="A0A1D6JSP0"/>
<evidence type="ECO:0000256" key="1">
    <source>
        <dbReference type="ARBA" id="ARBA00005711"/>
    </source>
</evidence>
<feature type="compositionally biased region" description="Basic and acidic residues" evidence="2">
    <location>
        <begin position="137"/>
        <end position="147"/>
    </location>
</feature>
<feature type="compositionally biased region" description="Basic residues" evidence="2">
    <location>
        <begin position="303"/>
        <end position="312"/>
    </location>
</feature>
<feature type="region of interest" description="Disordered" evidence="2">
    <location>
        <begin position="286"/>
        <end position="323"/>
    </location>
</feature>
<dbReference type="InParanoid" id="A0A1D6JSP0"/>
<feature type="compositionally biased region" description="Basic and acidic residues" evidence="2">
    <location>
        <begin position="169"/>
        <end position="179"/>
    </location>
</feature>
<feature type="compositionally biased region" description="Basic and acidic residues" evidence="2">
    <location>
        <begin position="291"/>
        <end position="302"/>
    </location>
</feature>
<evidence type="ECO:0000313" key="4">
    <source>
        <dbReference type="EMBL" id="ONL94920.1"/>
    </source>
</evidence>